<proteinExistence type="predicted"/>
<evidence type="ECO:0000313" key="3">
    <source>
        <dbReference type="EMBL" id="CAG5085276.1"/>
    </source>
</evidence>
<keyword evidence="2" id="KW-0472">Membrane</keyword>
<evidence type="ECO:0000256" key="2">
    <source>
        <dbReference type="SAM" id="Phobius"/>
    </source>
</evidence>
<protein>
    <submittedName>
        <fullName evidence="3">Oidioi.mRNA.OKI2018_I69.PAR.g10854.t1.cds</fullName>
    </submittedName>
</protein>
<feature type="transmembrane region" description="Helical" evidence="2">
    <location>
        <begin position="33"/>
        <end position="54"/>
    </location>
</feature>
<evidence type="ECO:0000313" key="4">
    <source>
        <dbReference type="Proteomes" id="UP001158576"/>
    </source>
</evidence>
<accession>A0ABN7RTJ5</accession>
<keyword evidence="2" id="KW-0812">Transmembrane</keyword>
<sequence>MAADSVRQRVTKTEDNEENVEKIVESEDGKRNFNVWAAAAQFLVGLLIVVGSIYSQLDTQLVKPKPIDQVDKDFVNHLHAHIYLETAVGNALEPNGDFWIRREELINSARPSARNCLAKVPGHLIIDDLLMDDVKNQVLQIALYMLDHVGKKGKDHRTIWDLYFNTLTYPGWDKMIYKGSDDEREHLQRRPKLEKSEPGEENSPEAKKKWDEFKKKETEWVEEKRSYEGKPGSAIDIFGHMKHEEGVVGAAIWSPSLYDHAIPALMQNIPHALIKTFKGNGDFYFTWPLPFVMHHAAEEDEEPAYTKPVVLGSGSSLKKQKKSRLPHVDYAVVWFLSDSHKGGNLLLSNPVTGKNITIEARHNRAVMFTTGSENVMNWQKVTEGKLVYMMFHFSCEQRYDMSSNGKQSAFLPYGHLRAPETGVQQIFVDLDRGLNFGLDDPRYKSPEEIAAMDVKPLVDSTGEIDESVVREEEDDDEEIVIDAIEG</sequence>
<feature type="region of interest" description="Disordered" evidence="1">
    <location>
        <begin position="183"/>
        <end position="210"/>
    </location>
</feature>
<reference evidence="3 4" key="1">
    <citation type="submission" date="2021-04" db="EMBL/GenBank/DDBJ databases">
        <authorList>
            <person name="Bliznina A."/>
        </authorList>
    </citation>
    <scope>NUCLEOTIDE SEQUENCE [LARGE SCALE GENOMIC DNA]</scope>
</reference>
<dbReference type="EMBL" id="OU015568">
    <property type="protein sequence ID" value="CAG5085276.1"/>
    <property type="molecule type" value="Genomic_DNA"/>
</dbReference>
<gene>
    <name evidence="3" type="ORF">OKIOD_LOCUS2412</name>
</gene>
<organism evidence="3 4">
    <name type="scientific">Oikopleura dioica</name>
    <name type="common">Tunicate</name>
    <dbReference type="NCBI Taxonomy" id="34765"/>
    <lineage>
        <taxon>Eukaryota</taxon>
        <taxon>Metazoa</taxon>
        <taxon>Chordata</taxon>
        <taxon>Tunicata</taxon>
        <taxon>Appendicularia</taxon>
        <taxon>Copelata</taxon>
        <taxon>Oikopleuridae</taxon>
        <taxon>Oikopleura</taxon>
    </lineage>
</organism>
<name>A0ABN7RTJ5_OIKDI</name>
<dbReference type="Proteomes" id="UP001158576">
    <property type="component" value="Chromosome PAR"/>
</dbReference>
<evidence type="ECO:0000256" key="1">
    <source>
        <dbReference type="SAM" id="MobiDB-lite"/>
    </source>
</evidence>
<keyword evidence="2" id="KW-1133">Transmembrane helix</keyword>
<keyword evidence="4" id="KW-1185">Reference proteome</keyword>